<evidence type="ECO:0008006" key="3">
    <source>
        <dbReference type="Google" id="ProtNLM"/>
    </source>
</evidence>
<dbReference type="SUPFAM" id="SSF50494">
    <property type="entry name" value="Trypsin-like serine proteases"/>
    <property type="match status" value="1"/>
</dbReference>
<comment type="caution">
    <text evidence="1">The sequence shown here is derived from an EMBL/GenBank/DDBJ whole genome shotgun (WGS) entry which is preliminary data.</text>
</comment>
<protein>
    <recommendedName>
        <fullName evidence="3">Serine protease</fullName>
    </recommendedName>
</protein>
<dbReference type="EMBL" id="QJPH01000261">
    <property type="protein sequence ID" value="PZN81644.1"/>
    <property type="molecule type" value="Genomic_DNA"/>
</dbReference>
<evidence type="ECO:0000313" key="2">
    <source>
        <dbReference type="Proteomes" id="UP000249396"/>
    </source>
</evidence>
<evidence type="ECO:0000313" key="1">
    <source>
        <dbReference type="EMBL" id="PZN81644.1"/>
    </source>
</evidence>
<name>A0A2W4TAH9_9GAMM</name>
<dbReference type="Proteomes" id="UP000249396">
    <property type="component" value="Unassembled WGS sequence"/>
</dbReference>
<reference evidence="1 2" key="1">
    <citation type="journal article" date="2018" name="Aquat. Microb. Ecol.">
        <title>Gammaproteobacterial methanotrophs dominate.</title>
        <authorList>
            <person name="Rissanen A.J."/>
            <person name="Saarenheimo J."/>
            <person name="Tiirola M."/>
            <person name="Peura S."/>
            <person name="Aalto S.L."/>
            <person name="Karvinen A."/>
            <person name="Nykanen H."/>
        </authorList>
    </citation>
    <scope>NUCLEOTIDE SEQUENCE [LARGE SCALE GENOMIC DNA]</scope>
    <source>
        <strain evidence="1">AMbin10</strain>
    </source>
</reference>
<organism evidence="1 2">
    <name type="scientific">Candidatus Methylumidiphilus alinenensis</name>
    <dbReference type="NCBI Taxonomy" id="2202197"/>
    <lineage>
        <taxon>Bacteria</taxon>
        <taxon>Pseudomonadati</taxon>
        <taxon>Pseudomonadota</taxon>
        <taxon>Gammaproteobacteria</taxon>
        <taxon>Methylococcales</taxon>
        <taxon>Candidatus Methylumidiphilus</taxon>
    </lineage>
</organism>
<gene>
    <name evidence="1" type="ORF">DM484_08050</name>
</gene>
<proteinExistence type="predicted"/>
<dbReference type="InterPro" id="IPR009003">
    <property type="entry name" value="Peptidase_S1_PA"/>
</dbReference>
<dbReference type="AlphaFoldDB" id="A0A2W4TAH9"/>
<accession>A0A2W4TAH9</accession>
<sequence>MWKDSIAEIFVPHAGSDGKKGDVATGYPVAPNRILTAYHAVFPTSAQSDEGRPIEIRWHHSKAVSAWQSVQGIVAWDGKPWDLILLDCNLPPEVSPWEIFPSDQKPLDDMRWASVGFPRVGGRRDGVREPFPMKGGVFSMLESDPIFALEADAGPPLAEDWQGASGSPVVVNGRIFGVIVKVPPNLEAKRLQAVPMWKVLRDDADFCQQVGYRQRQDRLNRMRQRIEQKLESATDCVDAIAAEFPDLTEGWQAREGKEKLSVLVNRLLGIEFDQLIVHCQQAFRKLGGISKSNPISAVVQAILPAIYDHGVVESVQNIRNNSGLALLTLPASYATVAEIIMAGVDGRETLFCDREGEDDFPKGRLSLPEPPECGFDPDGMKTITALRQHLEKKFGSPEEFEKAVDDFIVRRFAGEDVSEYSKPERIQLAAVEIEFQAKSNNRTHYLIVTEPEEAQDRGRFENVLRTIRARYPGLICLCLNKGFEIRKADKRNFRPLLELLPKKQRNPQ</sequence>